<gene>
    <name evidence="4" type="ORF">BJX66DRAFT_351292</name>
</gene>
<evidence type="ECO:0000313" key="4">
    <source>
        <dbReference type="EMBL" id="KAL2794227.1"/>
    </source>
</evidence>
<dbReference type="InterPro" id="IPR021858">
    <property type="entry name" value="Fun_TF"/>
</dbReference>
<dbReference type="Proteomes" id="UP001610563">
    <property type="component" value="Unassembled WGS sequence"/>
</dbReference>
<evidence type="ECO:0000313" key="5">
    <source>
        <dbReference type="Proteomes" id="UP001610563"/>
    </source>
</evidence>
<feature type="compositionally biased region" description="Polar residues" evidence="3">
    <location>
        <begin position="112"/>
        <end position="124"/>
    </location>
</feature>
<evidence type="ECO:0000256" key="3">
    <source>
        <dbReference type="SAM" id="MobiDB-lite"/>
    </source>
</evidence>
<feature type="compositionally biased region" description="Basic residues" evidence="3">
    <location>
        <begin position="92"/>
        <end position="101"/>
    </location>
</feature>
<protein>
    <submittedName>
        <fullName evidence="4">Fungal-specific transcription factor domain-containing protein</fullName>
    </submittedName>
</protein>
<comment type="subcellular location">
    <subcellularLocation>
        <location evidence="1">Nucleus</location>
    </subcellularLocation>
</comment>
<reference evidence="4 5" key="1">
    <citation type="submission" date="2024-07" db="EMBL/GenBank/DDBJ databases">
        <title>Section-level genome sequencing and comparative genomics of Aspergillus sections Usti and Cavernicolus.</title>
        <authorList>
            <consortium name="Lawrence Berkeley National Laboratory"/>
            <person name="Nybo J.L."/>
            <person name="Vesth T.C."/>
            <person name="Theobald S."/>
            <person name="Frisvad J.C."/>
            <person name="Larsen T.O."/>
            <person name="Kjaerboelling I."/>
            <person name="Rothschild-Mancinelli K."/>
            <person name="Lyhne E.K."/>
            <person name="Kogle M.E."/>
            <person name="Barry K."/>
            <person name="Clum A."/>
            <person name="Na H."/>
            <person name="Ledsgaard L."/>
            <person name="Lin J."/>
            <person name="Lipzen A."/>
            <person name="Kuo A."/>
            <person name="Riley R."/>
            <person name="Mondo S."/>
            <person name="Labutti K."/>
            <person name="Haridas S."/>
            <person name="Pangalinan J."/>
            <person name="Salamov A.A."/>
            <person name="Simmons B.A."/>
            <person name="Magnuson J.K."/>
            <person name="Chen J."/>
            <person name="Drula E."/>
            <person name="Henrissat B."/>
            <person name="Wiebenga A."/>
            <person name="Lubbers R.J."/>
            <person name="Gomes A.C."/>
            <person name="Makela M.R."/>
            <person name="Stajich J."/>
            <person name="Grigoriev I.V."/>
            <person name="Mortensen U.H."/>
            <person name="De Vries R.P."/>
            <person name="Baker S.E."/>
            <person name="Andersen M.R."/>
        </authorList>
    </citation>
    <scope>NUCLEOTIDE SEQUENCE [LARGE SCALE GENOMIC DNA]</scope>
    <source>
        <strain evidence="4 5">CBS 209.92</strain>
    </source>
</reference>
<accession>A0ABR4G5C1</accession>
<organism evidence="4 5">
    <name type="scientific">Aspergillus keveii</name>
    <dbReference type="NCBI Taxonomy" id="714993"/>
    <lineage>
        <taxon>Eukaryota</taxon>
        <taxon>Fungi</taxon>
        <taxon>Dikarya</taxon>
        <taxon>Ascomycota</taxon>
        <taxon>Pezizomycotina</taxon>
        <taxon>Eurotiomycetes</taxon>
        <taxon>Eurotiomycetidae</taxon>
        <taxon>Eurotiales</taxon>
        <taxon>Aspergillaceae</taxon>
        <taxon>Aspergillus</taxon>
        <taxon>Aspergillus subgen. Nidulantes</taxon>
    </lineage>
</organism>
<keyword evidence="2" id="KW-0539">Nucleus</keyword>
<dbReference type="PANTHER" id="PTHR37534:SF46">
    <property type="entry name" value="ZN(II)2CYS6 TRANSCRIPTION FACTOR (EUROFUNG)"/>
    <property type="match status" value="1"/>
</dbReference>
<feature type="region of interest" description="Disordered" evidence="3">
    <location>
        <begin position="88"/>
        <end position="133"/>
    </location>
</feature>
<proteinExistence type="predicted"/>
<evidence type="ECO:0000256" key="1">
    <source>
        <dbReference type="ARBA" id="ARBA00004123"/>
    </source>
</evidence>
<name>A0ABR4G5C1_9EURO</name>
<dbReference type="EMBL" id="JBFTWV010000047">
    <property type="protein sequence ID" value="KAL2794227.1"/>
    <property type="molecule type" value="Genomic_DNA"/>
</dbReference>
<dbReference type="PANTHER" id="PTHR37534">
    <property type="entry name" value="TRANSCRIPTIONAL ACTIVATOR PROTEIN UGA3"/>
    <property type="match status" value="1"/>
</dbReference>
<keyword evidence="5" id="KW-1185">Reference proteome</keyword>
<dbReference type="Pfam" id="PF11951">
    <property type="entry name" value="Fungal_trans_2"/>
    <property type="match status" value="1"/>
</dbReference>
<sequence>METDTTAANNGKRTNSLAFAQTDTCASLGDHCDRYRPRCSTCLGQGHVPSTTRNTSCTRPDRRMVHNIKPGSLASTADSAPALRFRFVRTGPRQRKRRQTRISKENAAEGSSAPQTRKTQVQADTRTEPEAAREVRLDPTTDLIGCHKFVVLDNYCYRYLVDDFHLCDSMIPNIFETTPFFDIGPPEPLTPGVPGSMALPRTTPSSISDKVIEWVPEEDLQPELAVQPPVITQTNFPFDRLEQLNDSYMGSPSCITQAVPEILELTPHDHDWLLEMYDSEFCVLPLTSDVSINPFRCQRQTSQGSRLLYHAILALCCQHLKRLTGSWCTEAEEHRCKAIQLLEGALQAENVSSDFHLLEPILILFTLDCTLSATGTWAAQITRAHSMLQLCGGPSALTTPRVRSQVGKLLWWDTKLALISRQAHWEKQDEWSFFDLTGCPRQLLVRLFQLAELARQNEIAMSMKWLTFDISPVEEIEQELIQWKNGDSPPPDERNPQDLSDVEAEKQLYEQQDRYHCIEVWRCASLLYLERVFKSDRRKRHLALSKLARRTLDHIRCCRRSSLTQKQLLLPIFLAGSDTLDEEMRGFVKEYCLYWGEKSRCGMFNSVPTLLDEIWSTGKWWGAAIDSKTKTPAAGLGQGLTQLLFG</sequence>
<comment type="caution">
    <text evidence="4">The sequence shown here is derived from an EMBL/GenBank/DDBJ whole genome shotgun (WGS) entry which is preliminary data.</text>
</comment>
<evidence type="ECO:0000256" key="2">
    <source>
        <dbReference type="ARBA" id="ARBA00023242"/>
    </source>
</evidence>